<reference evidence="9" key="1">
    <citation type="journal article" date="2017" name="Genome Biol.">
        <title>Comparative genomics reveals high biological diversity and specific adaptations in the industrially and medically important fungal genus Aspergillus.</title>
        <authorList>
            <person name="de Vries R.P."/>
            <person name="Riley R."/>
            <person name="Wiebenga A."/>
            <person name="Aguilar-Osorio G."/>
            <person name="Amillis S."/>
            <person name="Uchima C.A."/>
            <person name="Anderluh G."/>
            <person name="Asadollahi M."/>
            <person name="Askin M."/>
            <person name="Barry K."/>
            <person name="Battaglia E."/>
            <person name="Bayram O."/>
            <person name="Benocci T."/>
            <person name="Braus-Stromeyer S.A."/>
            <person name="Caldana C."/>
            <person name="Canovas D."/>
            <person name="Cerqueira G.C."/>
            <person name="Chen F."/>
            <person name="Chen W."/>
            <person name="Choi C."/>
            <person name="Clum A."/>
            <person name="Dos Santos R.A."/>
            <person name="Damasio A.R."/>
            <person name="Diallinas G."/>
            <person name="Emri T."/>
            <person name="Fekete E."/>
            <person name="Flipphi M."/>
            <person name="Freyberg S."/>
            <person name="Gallo A."/>
            <person name="Gournas C."/>
            <person name="Habgood R."/>
            <person name="Hainaut M."/>
            <person name="Harispe M.L."/>
            <person name="Henrissat B."/>
            <person name="Hilden K.S."/>
            <person name="Hope R."/>
            <person name="Hossain A."/>
            <person name="Karabika E."/>
            <person name="Karaffa L."/>
            <person name="Karanyi Z."/>
            <person name="Krasevec N."/>
            <person name="Kuo A."/>
            <person name="Kusch H."/>
            <person name="LaButti K."/>
            <person name="Lagendijk E.L."/>
            <person name="Lapidus A."/>
            <person name="Levasseur A."/>
            <person name="Lindquist E."/>
            <person name="Lipzen A."/>
            <person name="Logrieco A.F."/>
            <person name="MacCabe A."/>
            <person name="Maekelae M.R."/>
            <person name="Malavazi I."/>
            <person name="Melin P."/>
            <person name="Meyer V."/>
            <person name="Mielnichuk N."/>
            <person name="Miskei M."/>
            <person name="Molnar A.P."/>
            <person name="Mule G."/>
            <person name="Ngan C.Y."/>
            <person name="Orejas M."/>
            <person name="Orosz E."/>
            <person name="Ouedraogo J.P."/>
            <person name="Overkamp K.M."/>
            <person name="Park H.-S."/>
            <person name="Perrone G."/>
            <person name="Piumi F."/>
            <person name="Punt P.J."/>
            <person name="Ram A.F."/>
            <person name="Ramon A."/>
            <person name="Rauscher S."/>
            <person name="Record E."/>
            <person name="Riano-Pachon D.M."/>
            <person name="Robert V."/>
            <person name="Roehrig J."/>
            <person name="Ruller R."/>
            <person name="Salamov A."/>
            <person name="Salih N.S."/>
            <person name="Samson R.A."/>
            <person name="Sandor E."/>
            <person name="Sanguinetti M."/>
            <person name="Schuetze T."/>
            <person name="Sepcic K."/>
            <person name="Shelest E."/>
            <person name="Sherlock G."/>
            <person name="Sophianopoulou V."/>
            <person name="Squina F.M."/>
            <person name="Sun H."/>
            <person name="Susca A."/>
            <person name="Todd R.B."/>
            <person name="Tsang A."/>
            <person name="Unkles S.E."/>
            <person name="van de Wiele N."/>
            <person name="van Rossen-Uffink D."/>
            <person name="Oliveira J.V."/>
            <person name="Vesth T.C."/>
            <person name="Visser J."/>
            <person name="Yu J.-H."/>
            <person name="Zhou M."/>
            <person name="Andersen M.R."/>
            <person name="Archer D.B."/>
            <person name="Baker S.E."/>
            <person name="Benoit I."/>
            <person name="Brakhage A.A."/>
            <person name="Braus G.H."/>
            <person name="Fischer R."/>
            <person name="Frisvad J.C."/>
            <person name="Goldman G.H."/>
            <person name="Houbraken J."/>
            <person name="Oakley B."/>
            <person name="Pocsi I."/>
            <person name="Scazzocchio C."/>
            <person name="Seiboth B."/>
            <person name="vanKuyk P.A."/>
            <person name="Wortman J."/>
            <person name="Dyer P.S."/>
            <person name="Grigoriev I.V."/>
        </authorList>
    </citation>
    <scope>NUCLEOTIDE SEQUENCE [LARGE SCALE GENOMIC DNA]</scope>
    <source>
        <strain evidence="9">DTO 134E9</strain>
    </source>
</reference>
<evidence type="ECO:0000256" key="6">
    <source>
        <dbReference type="SAM" id="MobiDB-lite"/>
    </source>
</evidence>
<dbReference type="GO" id="GO:0005634">
    <property type="term" value="C:nucleus"/>
    <property type="evidence" value="ECO:0007669"/>
    <property type="project" value="UniProtKB-SubCell"/>
</dbReference>
<dbReference type="GeneID" id="63754876"/>
<evidence type="ECO:0000256" key="4">
    <source>
        <dbReference type="ARBA" id="ARBA00023163"/>
    </source>
</evidence>
<dbReference type="SUPFAM" id="SSF57701">
    <property type="entry name" value="Zn2/Cys6 DNA-binding domain"/>
    <property type="match status" value="1"/>
</dbReference>
<dbReference type="GO" id="GO:0003677">
    <property type="term" value="F:DNA binding"/>
    <property type="evidence" value="ECO:0007669"/>
    <property type="project" value="UniProtKB-KW"/>
</dbReference>
<comment type="subcellular location">
    <subcellularLocation>
        <location evidence="1">Nucleus</location>
    </subcellularLocation>
</comment>
<dbReference type="InterPro" id="IPR001138">
    <property type="entry name" value="Zn2Cys6_DnaBD"/>
</dbReference>
<organism evidence="8 9">
    <name type="scientific">Aspergillus wentii DTO 134E9</name>
    <dbReference type="NCBI Taxonomy" id="1073089"/>
    <lineage>
        <taxon>Eukaryota</taxon>
        <taxon>Fungi</taxon>
        <taxon>Dikarya</taxon>
        <taxon>Ascomycota</taxon>
        <taxon>Pezizomycotina</taxon>
        <taxon>Eurotiomycetes</taxon>
        <taxon>Eurotiomycetidae</taxon>
        <taxon>Eurotiales</taxon>
        <taxon>Aspergillaceae</taxon>
        <taxon>Aspergillus</taxon>
        <taxon>Aspergillus subgen. Cremei</taxon>
    </lineage>
</organism>
<keyword evidence="3" id="KW-0238">DNA-binding</keyword>
<evidence type="ECO:0000256" key="5">
    <source>
        <dbReference type="ARBA" id="ARBA00023242"/>
    </source>
</evidence>
<name>A0A1L9R967_ASPWE</name>
<dbReference type="Pfam" id="PF00172">
    <property type="entry name" value="Zn_clus"/>
    <property type="match status" value="1"/>
</dbReference>
<dbReference type="PANTHER" id="PTHR31001:SF88">
    <property type="entry name" value="TRANSCRIPTION FACTOR PDR3"/>
    <property type="match status" value="1"/>
</dbReference>
<dbReference type="VEuPathDB" id="FungiDB:ASPWEDRAFT_692626"/>
<evidence type="ECO:0000259" key="7">
    <source>
        <dbReference type="PROSITE" id="PS50048"/>
    </source>
</evidence>
<feature type="region of interest" description="Disordered" evidence="6">
    <location>
        <begin position="1"/>
        <end position="38"/>
    </location>
</feature>
<evidence type="ECO:0000256" key="2">
    <source>
        <dbReference type="ARBA" id="ARBA00023015"/>
    </source>
</evidence>
<dbReference type="RefSeq" id="XP_040685139.1">
    <property type="nucleotide sequence ID" value="XM_040839028.1"/>
</dbReference>
<protein>
    <recommendedName>
        <fullName evidence="7">Zn(2)-C6 fungal-type domain-containing protein</fullName>
    </recommendedName>
</protein>
<dbReference type="GO" id="GO:0000981">
    <property type="term" value="F:DNA-binding transcription factor activity, RNA polymerase II-specific"/>
    <property type="evidence" value="ECO:0007669"/>
    <property type="project" value="InterPro"/>
</dbReference>
<proteinExistence type="predicted"/>
<accession>A0A1L9R967</accession>
<keyword evidence="5" id="KW-0539">Nucleus</keyword>
<dbReference type="OrthoDB" id="4159781at2759"/>
<feature type="domain" description="Zn(2)-C6 fungal-type" evidence="7">
    <location>
        <begin position="38"/>
        <end position="69"/>
    </location>
</feature>
<dbReference type="EMBL" id="KV878216">
    <property type="protein sequence ID" value="OJJ31462.1"/>
    <property type="molecule type" value="Genomic_DNA"/>
</dbReference>
<dbReference type="Proteomes" id="UP000184383">
    <property type="component" value="Unassembled WGS sequence"/>
</dbReference>
<keyword evidence="9" id="KW-1185">Reference proteome</keyword>
<keyword evidence="4" id="KW-0804">Transcription</keyword>
<feature type="compositionally biased region" description="Polar residues" evidence="6">
    <location>
        <begin position="1"/>
        <end position="14"/>
    </location>
</feature>
<evidence type="ECO:0000313" key="8">
    <source>
        <dbReference type="EMBL" id="OJJ31462.1"/>
    </source>
</evidence>
<dbReference type="STRING" id="1073089.A0A1L9R967"/>
<dbReference type="PANTHER" id="PTHR31001">
    <property type="entry name" value="UNCHARACTERIZED TRANSCRIPTIONAL REGULATORY PROTEIN"/>
    <property type="match status" value="1"/>
</dbReference>
<dbReference type="SMART" id="SM00066">
    <property type="entry name" value="GAL4"/>
    <property type="match status" value="1"/>
</dbReference>
<feature type="region of interest" description="Disordered" evidence="6">
    <location>
        <begin position="99"/>
        <end position="124"/>
    </location>
</feature>
<dbReference type="Gene3D" id="4.10.240.10">
    <property type="entry name" value="Zn(2)-C6 fungal-type DNA-binding domain"/>
    <property type="match status" value="1"/>
</dbReference>
<dbReference type="InterPro" id="IPR050613">
    <property type="entry name" value="Sec_Metabolite_Reg"/>
</dbReference>
<dbReference type="CDD" id="cd00067">
    <property type="entry name" value="GAL4"/>
    <property type="match status" value="1"/>
</dbReference>
<keyword evidence="2" id="KW-0805">Transcription regulation</keyword>
<evidence type="ECO:0000313" key="9">
    <source>
        <dbReference type="Proteomes" id="UP000184383"/>
    </source>
</evidence>
<dbReference type="PROSITE" id="PS00463">
    <property type="entry name" value="ZN2_CY6_FUNGAL_1"/>
    <property type="match status" value="1"/>
</dbReference>
<sequence>MDTNNHRPSGSGFSSFPWDRQVMMMRSSRAPKARPSSSCIPCRNRKVKCNRLDPCETCISRGVANECKYSANDEDRQSIAQAELITDLRATVKGLKGKLSQVEQERHFQRRHASTPEDDDEEQQNGSLTMEIVYAALQSGSPEVVQHLVAMIRSGAPMEEVAAFAEQCVASPS</sequence>
<feature type="compositionally biased region" description="Low complexity" evidence="6">
    <location>
        <begin position="26"/>
        <end position="38"/>
    </location>
</feature>
<gene>
    <name evidence="8" type="ORF">ASPWEDRAFT_692626</name>
</gene>
<dbReference type="GO" id="GO:0008270">
    <property type="term" value="F:zinc ion binding"/>
    <property type="evidence" value="ECO:0007669"/>
    <property type="project" value="InterPro"/>
</dbReference>
<dbReference type="AlphaFoldDB" id="A0A1L9R967"/>
<dbReference type="PROSITE" id="PS50048">
    <property type="entry name" value="ZN2_CY6_FUNGAL_2"/>
    <property type="match status" value="1"/>
</dbReference>
<dbReference type="InterPro" id="IPR036864">
    <property type="entry name" value="Zn2-C6_fun-type_DNA-bd_sf"/>
</dbReference>
<evidence type="ECO:0000256" key="1">
    <source>
        <dbReference type="ARBA" id="ARBA00004123"/>
    </source>
</evidence>
<evidence type="ECO:0000256" key="3">
    <source>
        <dbReference type="ARBA" id="ARBA00023125"/>
    </source>
</evidence>